<dbReference type="EMBL" id="AFNT02000012">
    <property type="protein sequence ID" value="ERJ06607.1"/>
    <property type="molecule type" value="Genomic_DNA"/>
</dbReference>
<reference evidence="2 3" key="1">
    <citation type="journal article" date="2011" name="J. Bacteriol.">
        <title>Genome sequence of Halorhabdus tiamatea, the first archaeon isolated from a deep-sea anoxic brine lake.</title>
        <authorList>
            <person name="Antunes A."/>
            <person name="Alam I."/>
            <person name="Bajic V.B."/>
            <person name="Stingl U."/>
        </authorList>
    </citation>
    <scope>NUCLEOTIDE SEQUENCE [LARGE SCALE GENOMIC DNA]</scope>
    <source>
        <strain evidence="2 3">SARL4B</strain>
    </source>
</reference>
<evidence type="ECO:0000313" key="3">
    <source>
        <dbReference type="Proteomes" id="UP000003861"/>
    </source>
</evidence>
<keyword evidence="1" id="KW-1133">Transmembrane helix</keyword>
<evidence type="ECO:0000256" key="1">
    <source>
        <dbReference type="SAM" id="Phobius"/>
    </source>
</evidence>
<gene>
    <name evidence="2" type="ORF">HLRTI_001313</name>
</gene>
<accession>U2DLG2</accession>
<sequence>MTEIAAFLGGVIVTSLAGIPLWWYVPRHLTSAPPQDRYRFQCDECGAMYRMSDKDGEKR</sequence>
<dbReference type="AlphaFoldDB" id="U2DLG2"/>
<protein>
    <submittedName>
        <fullName evidence="2">Uncharacterized protein</fullName>
    </submittedName>
</protein>
<keyword evidence="1" id="KW-0812">Transmembrane</keyword>
<evidence type="ECO:0000313" key="2">
    <source>
        <dbReference type="EMBL" id="ERJ06607.1"/>
    </source>
</evidence>
<comment type="caution">
    <text evidence="2">The sequence shown here is derived from an EMBL/GenBank/DDBJ whole genome shotgun (WGS) entry which is preliminary data.</text>
</comment>
<dbReference type="Proteomes" id="UP000003861">
    <property type="component" value="Unassembled WGS sequence"/>
</dbReference>
<name>U2DLG2_9EURY</name>
<keyword evidence="1" id="KW-0472">Membrane</keyword>
<feature type="transmembrane region" description="Helical" evidence="1">
    <location>
        <begin position="6"/>
        <end position="25"/>
    </location>
</feature>
<proteinExistence type="predicted"/>
<reference evidence="2 3" key="2">
    <citation type="journal article" date="2013" name="PLoS ONE">
        <title>INDIGO - INtegrated Data Warehouse of MIcrobial GenOmes with Examples from the Red Sea Extremophiles.</title>
        <authorList>
            <person name="Alam I."/>
            <person name="Antunes A."/>
            <person name="Kamau A.A."/>
            <person name="Ba Alawi W."/>
            <person name="Kalkatawi M."/>
            <person name="Stingl U."/>
            <person name="Bajic V.B."/>
        </authorList>
    </citation>
    <scope>NUCLEOTIDE SEQUENCE [LARGE SCALE GENOMIC DNA]</scope>
    <source>
        <strain evidence="2 3">SARL4B</strain>
    </source>
</reference>
<organism evidence="2 3">
    <name type="scientific">Halorhabdus tiamatea SARL4B</name>
    <dbReference type="NCBI Taxonomy" id="1033806"/>
    <lineage>
        <taxon>Archaea</taxon>
        <taxon>Methanobacteriati</taxon>
        <taxon>Methanobacteriota</taxon>
        <taxon>Stenosarchaea group</taxon>
        <taxon>Halobacteria</taxon>
        <taxon>Halobacteriales</taxon>
        <taxon>Haloarculaceae</taxon>
        <taxon>Halorhabdus</taxon>
    </lineage>
</organism>